<sequence>RRRIDMTVAALVAEHLWDREMVDAGIGRAWETRPGPFQRRWLAGLRSLLGHS</sequence>
<evidence type="ECO:0000313" key="1">
    <source>
        <dbReference type="EMBL" id="NKX52028.1"/>
    </source>
</evidence>
<accession>A0ABX1JS06</accession>
<organism evidence="1 2">
    <name type="scientific">Arthrobacter deserti</name>
    <dbReference type="NCBI Taxonomy" id="1742687"/>
    <lineage>
        <taxon>Bacteria</taxon>
        <taxon>Bacillati</taxon>
        <taxon>Actinomycetota</taxon>
        <taxon>Actinomycetes</taxon>
        <taxon>Micrococcales</taxon>
        <taxon>Micrococcaceae</taxon>
        <taxon>Arthrobacter</taxon>
    </lineage>
</organism>
<protein>
    <submittedName>
        <fullName evidence="1">Uncharacterized protein</fullName>
    </submittedName>
</protein>
<name>A0ABX1JS06_9MICC</name>
<keyword evidence="2" id="KW-1185">Reference proteome</keyword>
<gene>
    <name evidence="1" type="ORF">HER39_15930</name>
</gene>
<feature type="non-terminal residue" evidence="1">
    <location>
        <position position="1"/>
    </location>
</feature>
<comment type="caution">
    <text evidence="1">The sequence shown here is derived from an EMBL/GenBank/DDBJ whole genome shotgun (WGS) entry which is preliminary data.</text>
</comment>
<dbReference type="Proteomes" id="UP000523795">
    <property type="component" value="Unassembled WGS sequence"/>
</dbReference>
<reference evidence="1 2" key="1">
    <citation type="submission" date="2020-04" db="EMBL/GenBank/DDBJ databases">
        <authorList>
            <person name="Liu S."/>
        </authorList>
    </citation>
    <scope>NUCLEOTIDE SEQUENCE [LARGE SCALE GENOMIC DNA]</scope>
    <source>
        <strain evidence="1 2">CGMCC 1.15091</strain>
    </source>
</reference>
<evidence type="ECO:0000313" key="2">
    <source>
        <dbReference type="Proteomes" id="UP000523795"/>
    </source>
</evidence>
<dbReference type="EMBL" id="JAAZSR010000379">
    <property type="protein sequence ID" value="NKX52028.1"/>
    <property type="molecule type" value="Genomic_DNA"/>
</dbReference>
<proteinExistence type="predicted"/>